<dbReference type="SUPFAM" id="SSF52540">
    <property type="entry name" value="P-loop containing nucleoside triphosphate hydrolases"/>
    <property type="match status" value="1"/>
</dbReference>
<dbReference type="PANTHER" id="PTHR16305:SF35">
    <property type="entry name" value="TRANSCRIPTIONAL ACTIVATOR DOMAIN"/>
    <property type="match status" value="1"/>
</dbReference>
<name>A0ABP8YW74_9ACTN</name>
<dbReference type="InterPro" id="IPR027417">
    <property type="entry name" value="P-loop_NTPase"/>
</dbReference>
<evidence type="ECO:0000259" key="3">
    <source>
        <dbReference type="PROSITE" id="PS50043"/>
    </source>
</evidence>
<dbReference type="InterPro" id="IPR000792">
    <property type="entry name" value="Tscrpt_reg_LuxR_C"/>
</dbReference>
<keyword evidence="1" id="KW-0547">Nucleotide-binding</keyword>
<dbReference type="SUPFAM" id="SSF48452">
    <property type="entry name" value="TPR-like"/>
    <property type="match status" value="1"/>
</dbReference>
<protein>
    <submittedName>
        <fullName evidence="4">LuxR C-terminal-related transcriptional regulator</fullName>
    </submittedName>
</protein>
<dbReference type="PRINTS" id="PR00038">
    <property type="entry name" value="HTHLUXR"/>
</dbReference>
<proteinExistence type="predicted"/>
<reference evidence="5" key="1">
    <citation type="journal article" date="2019" name="Int. J. Syst. Evol. Microbiol.">
        <title>The Global Catalogue of Microorganisms (GCM) 10K type strain sequencing project: providing services to taxonomists for standard genome sequencing and annotation.</title>
        <authorList>
            <consortium name="The Broad Institute Genomics Platform"/>
            <consortium name="The Broad Institute Genome Sequencing Center for Infectious Disease"/>
            <person name="Wu L."/>
            <person name="Ma J."/>
        </authorList>
    </citation>
    <scope>NUCLEOTIDE SEQUENCE [LARGE SCALE GENOMIC DNA]</scope>
    <source>
        <strain evidence="5">JCM 18532</strain>
    </source>
</reference>
<dbReference type="InterPro" id="IPR011990">
    <property type="entry name" value="TPR-like_helical_dom_sf"/>
</dbReference>
<evidence type="ECO:0000256" key="2">
    <source>
        <dbReference type="ARBA" id="ARBA00022840"/>
    </source>
</evidence>
<keyword evidence="5" id="KW-1185">Reference proteome</keyword>
<dbReference type="CDD" id="cd06170">
    <property type="entry name" value="LuxR_C_like"/>
    <property type="match status" value="1"/>
</dbReference>
<keyword evidence="2" id="KW-0067">ATP-binding</keyword>
<sequence length="852" mass="88624">MVAATVGRGRDLALVRARLRDASARVVLVVGDAGVGKSHLLDVLAAERTAVRAWGARGLASVPLGALAHLVTSGESLTTMVAGVLEAVPAGGVLVVDDLDQLDEVSLAVAVRVARDRDRMLLASVRTEDGELPAAVAAVTHDAGTTTHLIRPFDPAETEQLLEELLGDAVDPALVDQVWRRSRGNALLVSQLVGEARTRGDLVRTDAGWLAPGRLRLPAEPRRLLLARLDGLSGEAVAAAHLLAVAERMPLAEVTLSGRGRCFDELVEAEVADWSGDVLRFAHPLLAEVVWDTLTPLQRQDLHRDHATLVRAVPGHDVVRAAALALEAGDVPDLDGLLVAARLAMAGGSPGTALRLALGAVAAVDVEVSGQATLVAATAYAELGQLDDAGSLIRRVLPQQPIGALAAALAVALHNLVVWGSFDLPGAAEVLRTEAQRYPEGTPLIVEVFAVAQADGLVYGGRAEEALALVGDIDPAVLPSDLRYLHLGTLTHANTQLGRTAEAIAVAKGALAAAADDPASADAATRYKHLTNLSNALREHGRLEEAAACAEQAHQGALADGRVLERAWAALNAGAAWMQIGDTATAATWARRSLLASAPAAMVDCQRLALAVLIAAQGMQGVADGPSLRRLDELPDGVGFLRHHVPIARAWTAAAQGRPGLALGHLEAGLRSAKVSGAVVSQAWILHEQLRLGARSGVWRHLVDLGLASPMAQAREALARGIELRDPAALAEAALAFEETGAVLFAAEAHAELARSTTGREAARARHRAGELAARVGAPRTPLLLGVPADPLSPRERVVAERAASGASNAEIAAALHLSVRTVENHLARCYAKLGIQSRTELGSVVGVIGAV</sequence>
<dbReference type="InterPro" id="IPR036388">
    <property type="entry name" value="WH-like_DNA-bd_sf"/>
</dbReference>
<dbReference type="PANTHER" id="PTHR16305">
    <property type="entry name" value="TESTICULAR SOLUBLE ADENYLYL CYCLASE"/>
    <property type="match status" value="1"/>
</dbReference>
<evidence type="ECO:0000313" key="4">
    <source>
        <dbReference type="EMBL" id="GAA4739146.1"/>
    </source>
</evidence>
<comment type="caution">
    <text evidence="4">The sequence shown here is derived from an EMBL/GenBank/DDBJ whole genome shotgun (WGS) entry which is preliminary data.</text>
</comment>
<dbReference type="PROSITE" id="PS50043">
    <property type="entry name" value="HTH_LUXR_2"/>
    <property type="match status" value="1"/>
</dbReference>
<dbReference type="Gene3D" id="1.25.40.10">
    <property type="entry name" value="Tetratricopeptide repeat domain"/>
    <property type="match status" value="1"/>
</dbReference>
<dbReference type="InterPro" id="IPR016032">
    <property type="entry name" value="Sig_transdc_resp-reg_C-effctor"/>
</dbReference>
<gene>
    <name evidence="4" type="ORF">GCM10023350_24440</name>
</gene>
<dbReference type="RefSeq" id="WP_345527053.1">
    <property type="nucleotide sequence ID" value="NZ_BAABKN010000014.1"/>
</dbReference>
<evidence type="ECO:0000313" key="5">
    <source>
        <dbReference type="Proteomes" id="UP001499882"/>
    </source>
</evidence>
<dbReference type="EMBL" id="BAABKN010000014">
    <property type="protein sequence ID" value="GAA4739146.1"/>
    <property type="molecule type" value="Genomic_DNA"/>
</dbReference>
<organism evidence="4 5">
    <name type="scientific">Nocardioides endophyticus</name>
    <dbReference type="NCBI Taxonomy" id="1353775"/>
    <lineage>
        <taxon>Bacteria</taxon>
        <taxon>Bacillati</taxon>
        <taxon>Actinomycetota</taxon>
        <taxon>Actinomycetes</taxon>
        <taxon>Propionibacteriales</taxon>
        <taxon>Nocardioidaceae</taxon>
        <taxon>Nocardioides</taxon>
    </lineage>
</organism>
<accession>A0ABP8YW74</accession>
<dbReference type="Proteomes" id="UP001499882">
    <property type="component" value="Unassembled WGS sequence"/>
</dbReference>
<evidence type="ECO:0000256" key="1">
    <source>
        <dbReference type="ARBA" id="ARBA00022741"/>
    </source>
</evidence>
<feature type="domain" description="HTH luxR-type" evidence="3">
    <location>
        <begin position="785"/>
        <end position="850"/>
    </location>
</feature>
<dbReference type="Pfam" id="PF00196">
    <property type="entry name" value="GerE"/>
    <property type="match status" value="1"/>
</dbReference>
<dbReference type="SMART" id="SM00421">
    <property type="entry name" value="HTH_LUXR"/>
    <property type="match status" value="1"/>
</dbReference>
<dbReference type="SUPFAM" id="SSF46894">
    <property type="entry name" value="C-terminal effector domain of the bipartite response regulators"/>
    <property type="match status" value="1"/>
</dbReference>
<dbReference type="Gene3D" id="1.10.10.10">
    <property type="entry name" value="Winged helix-like DNA-binding domain superfamily/Winged helix DNA-binding domain"/>
    <property type="match status" value="1"/>
</dbReference>